<dbReference type="EMBL" id="JBHTLD010000037">
    <property type="protein sequence ID" value="MFD1185805.1"/>
    <property type="molecule type" value="Genomic_DNA"/>
</dbReference>
<evidence type="ECO:0000313" key="2">
    <source>
        <dbReference type="Proteomes" id="UP001597094"/>
    </source>
</evidence>
<keyword evidence="2" id="KW-1185">Reference proteome</keyword>
<accession>A0ABW3SMG1</accession>
<comment type="caution">
    <text evidence="1">The sequence shown here is derived from an EMBL/GenBank/DDBJ whole genome shotgun (WGS) entry which is preliminary data.</text>
</comment>
<reference evidence="2" key="1">
    <citation type="journal article" date="2019" name="Int. J. Syst. Evol. Microbiol.">
        <title>The Global Catalogue of Microorganisms (GCM) 10K type strain sequencing project: providing services to taxonomists for standard genome sequencing and annotation.</title>
        <authorList>
            <consortium name="The Broad Institute Genomics Platform"/>
            <consortium name="The Broad Institute Genome Sequencing Center for Infectious Disease"/>
            <person name="Wu L."/>
            <person name="Ma J."/>
        </authorList>
    </citation>
    <scope>NUCLEOTIDE SEQUENCE [LARGE SCALE GENOMIC DNA]</scope>
    <source>
        <strain evidence="2">JCM 31319</strain>
    </source>
</reference>
<dbReference type="Proteomes" id="UP001597094">
    <property type="component" value="Unassembled WGS sequence"/>
</dbReference>
<sequence length="161" mass="17631">MKRVTAALASILTLGAFSCDDETVVCPEMPESYIMADKNTASWLGQPELRLDNDTLWILGVANKPNDEVLVMKIKYNGTGTYALHPKQGYYYTTVGGDVLTSEYKLAKNTVGTLKIIADGKTEGVIEGSFDLALRKVRSNPESSIESINFTDGRFRGQIAD</sequence>
<name>A0ABW3SMG1_9BACT</name>
<dbReference type="RefSeq" id="WP_377524114.1">
    <property type="nucleotide sequence ID" value="NZ_JBHTLD010000037.1"/>
</dbReference>
<gene>
    <name evidence="1" type="ORF">ACFQ2O_06265</name>
</gene>
<protein>
    <submittedName>
        <fullName evidence="1">Uncharacterized protein</fullName>
    </submittedName>
</protein>
<organism evidence="1 2">
    <name type="scientific">Pontibacter rugosus</name>
    <dbReference type="NCBI Taxonomy" id="1745966"/>
    <lineage>
        <taxon>Bacteria</taxon>
        <taxon>Pseudomonadati</taxon>
        <taxon>Bacteroidota</taxon>
        <taxon>Cytophagia</taxon>
        <taxon>Cytophagales</taxon>
        <taxon>Hymenobacteraceae</taxon>
        <taxon>Pontibacter</taxon>
    </lineage>
</organism>
<proteinExistence type="predicted"/>
<dbReference type="PROSITE" id="PS51257">
    <property type="entry name" value="PROKAR_LIPOPROTEIN"/>
    <property type="match status" value="1"/>
</dbReference>
<evidence type="ECO:0000313" key="1">
    <source>
        <dbReference type="EMBL" id="MFD1185805.1"/>
    </source>
</evidence>